<accession>A0ABW5LZ24</accession>
<protein>
    <recommendedName>
        <fullName evidence="3">DUF2961 domain-containing protein</fullName>
    </recommendedName>
</protein>
<evidence type="ECO:0008006" key="3">
    <source>
        <dbReference type="Google" id="ProtNLM"/>
    </source>
</evidence>
<dbReference type="EMBL" id="JBHULN010000002">
    <property type="protein sequence ID" value="MFD2569935.1"/>
    <property type="molecule type" value="Genomic_DNA"/>
</dbReference>
<dbReference type="RefSeq" id="WP_381519822.1">
    <property type="nucleotide sequence ID" value="NZ_JBHULN010000002.1"/>
</dbReference>
<evidence type="ECO:0000313" key="1">
    <source>
        <dbReference type="EMBL" id="MFD2569935.1"/>
    </source>
</evidence>
<reference evidence="2" key="1">
    <citation type="journal article" date="2019" name="Int. J. Syst. Evol. Microbiol.">
        <title>The Global Catalogue of Microorganisms (GCM) 10K type strain sequencing project: providing services to taxonomists for standard genome sequencing and annotation.</title>
        <authorList>
            <consortium name="The Broad Institute Genomics Platform"/>
            <consortium name="The Broad Institute Genome Sequencing Center for Infectious Disease"/>
            <person name="Wu L."/>
            <person name="Ma J."/>
        </authorList>
    </citation>
    <scope>NUCLEOTIDE SEQUENCE [LARGE SCALE GENOMIC DNA]</scope>
    <source>
        <strain evidence="2">KCTC 42805</strain>
    </source>
</reference>
<evidence type="ECO:0000313" key="2">
    <source>
        <dbReference type="Proteomes" id="UP001597469"/>
    </source>
</evidence>
<comment type="caution">
    <text evidence="1">The sequence shown here is derived from an EMBL/GenBank/DDBJ whole genome shotgun (WGS) entry which is preliminary data.</text>
</comment>
<proteinExistence type="predicted"/>
<sequence>MRSYYSHLQATQSVGETIDLKRKPVFRSSAIFPVLHNSQYSSKVIFMGYWLLKRHIREIGLLYTLRNQPGEVVGRKYLCVNSAKAYSIQLNEFADLIGDDFTGSLELEIFSTQDLIFPYPAFVLVYYSDTFSTAVHTVGRVYNDIEDLRQNETYQARESGFDIYGSDTLSPFVGFTNGPIANDNPTLTYQVIDQQGKLFDGTFTLAPLAAFETRFLELKDHLPLHDWLGDAAGTIKLGHNFEGFFPRFTVGNFDTRTASISITHSYYDCSPFSDVQSYWNRLDEAFHDASVLVPLYITDGRYTRLVVYPTFSPSNFRLTFDFFDNDGHLLNSASDYQLVASDDNLYQPLDLGTIAESLQIDPHAATLVSVYANWDDKSRIPTRLKFGLNVGYQNRPAELPSNVCFAPSLGNPNVLKKGGTFRWAPFVNVGESEIAFTNGSPLKHYDRPATVQLTFHREADNEVLTRTLFIPANGQRRLALAEDSELAAFFGGASGWVAAQADNPYVNGFYFDFHANGAVAADHVF</sequence>
<gene>
    <name evidence="1" type="ORF">ACFSUS_04770</name>
</gene>
<organism evidence="1 2">
    <name type="scientific">Spirosoma soli</name>
    <dbReference type="NCBI Taxonomy" id="1770529"/>
    <lineage>
        <taxon>Bacteria</taxon>
        <taxon>Pseudomonadati</taxon>
        <taxon>Bacteroidota</taxon>
        <taxon>Cytophagia</taxon>
        <taxon>Cytophagales</taxon>
        <taxon>Cytophagaceae</taxon>
        <taxon>Spirosoma</taxon>
    </lineage>
</organism>
<name>A0ABW5LZ24_9BACT</name>
<dbReference type="Proteomes" id="UP001597469">
    <property type="component" value="Unassembled WGS sequence"/>
</dbReference>
<keyword evidence="2" id="KW-1185">Reference proteome</keyword>